<keyword evidence="5 13" id="KW-0418">Kinase</keyword>
<protein>
    <recommendedName>
        <fullName evidence="1">non-specific serine/threonine protein kinase</fullName>
        <ecNumber evidence="1">2.7.11.1</ecNumber>
    </recommendedName>
</protein>
<evidence type="ECO:0000256" key="3">
    <source>
        <dbReference type="ARBA" id="ARBA00022679"/>
    </source>
</evidence>
<comment type="catalytic activity">
    <reaction evidence="7">
        <text>L-threonyl-[protein] + ATP = O-phospho-L-threonyl-[protein] + ADP + H(+)</text>
        <dbReference type="Rhea" id="RHEA:46608"/>
        <dbReference type="Rhea" id="RHEA-COMP:11060"/>
        <dbReference type="Rhea" id="RHEA-COMP:11605"/>
        <dbReference type="ChEBI" id="CHEBI:15378"/>
        <dbReference type="ChEBI" id="CHEBI:30013"/>
        <dbReference type="ChEBI" id="CHEBI:30616"/>
        <dbReference type="ChEBI" id="CHEBI:61977"/>
        <dbReference type="ChEBI" id="CHEBI:456216"/>
        <dbReference type="EC" id="2.7.11.1"/>
    </reaction>
</comment>
<feature type="binding site" evidence="9">
    <location>
        <position position="128"/>
    </location>
    <ligand>
        <name>ATP</name>
        <dbReference type="ChEBI" id="CHEBI:30616"/>
    </ligand>
</feature>
<dbReference type="OMA" id="WVFKGWI"/>
<sequence>MSETSKSKWHPFFWYPKLLKRTCNSVFFCSSETQKPRSKTTSNDTSSSQETTSNRSSKTTLTTSKSNELALGSLKSFSFNDLKNATKNFRSGSLIGEGGFGQVFKGWIDENTLAPTRPGAGIVVAVKKLKMESFQGHKEWLAEVNYLGQLHHENLVKLIGYCSESENRLLVYEFMPRGSLENHLFRKSVQPIPWATRMNIAIGVARGLSFLHSLETQVIYRDLKASNILLDSDFNAKLSDFGFARDGPTGDKTHVSTRVVGTNGYAAPEYLATGHLTTKSDVYSFGVVMLELLSGRRSLEETVGESNLVDWAKPFISNSGKVLRIMDTRLGGQYSKKEAQTAATLVFQCLNMDPKIRPLMREVLTKLEQFHSSKNNPMNQAAKLEHGAIKHTSYNHKATAKTNSM</sequence>
<dbReference type="STRING" id="56857.A0A200QTM2"/>
<feature type="region of interest" description="Disordered" evidence="11">
    <location>
        <begin position="34"/>
        <end position="63"/>
    </location>
</feature>
<evidence type="ECO:0000256" key="10">
    <source>
        <dbReference type="RuleBase" id="RU000304"/>
    </source>
</evidence>
<dbReference type="PROSITE" id="PS50011">
    <property type="entry name" value="PROTEIN_KINASE_DOM"/>
    <property type="match status" value="1"/>
</dbReference>
<comment type="catalytic activity">
    <reaction evidence="8">
        <text>L-seryl-[protein] + ATP = O-phospho-L-seryl-[protein] + ADP + H(+)</text>
        <dbReference type="Rhea" id="RHEA:17989"/>
        <dbReference type="Rhea" id="RHEA-COMP:9863"/>
        <dbReference type="Rhea" id="RHEA-COMP:11604"/>
        <dbReference type="ChEBI" id="CHEBI:15378"/>
        <dbReference type="ChEBI" id="CHEBI:29999"/>
        <dbReference type="ChEBI" id="CHEBI:30616"/>
        <dbReference type="ChEBI" id="CHEBI:83421"/>
        <dbReference type="ChEBI" id="CHEBI:456216"/>
        <dbReference type="EC" id="2.7.11.1"/>
    </reaction>
</comment>
<evidence type="ECO:0000259" key="12">
    <source>
        <dbReference type="PROSITE" id="PS50011"/>
    </source>
</evidence>
<feature type="domain" description="Protein kinase" evidence="12">
    <location>
        <begin position="89"/>
        <end position="371"/>
    </location>
</feature>
<dbReference type="GO" id="GO:0005524">
    <property type="term" value="F:ATP binding"/>
    <property type="evidence" value="ECO:0007669"/>
    <property type="project" value="UniProtKB-UniRule"/>
</dbReference>
<dbReference type="InterPro" id="IPR001245">
    <property type="entry name" value="Ser-Thr/Tyr_kinase_cat_dom"/>
</dbReference>
<dbReference type="FunFam" id="1.10.510.10:FF:000095">
    <property type="entry name" value="protein STRUBBELIG-RECEPTOR FAMILY 8"/>
    <property type="match status" value="1"/>
</dbReference>
<dbReference type="InterPro" id="IPR011009">
    <property type="entry name" value="Kinase-like_dom_sf"/>
</dbReference>
<keyword evidence="3" id="KW-0808">Transferase</keyword>
<accession>A0A200QTM2</accession>
<evidence type="ECO:0000256" key="1">
    <source>
        <dbReference type="ARBA" id="ARBA00012513"/>
    </source>
</evidence>
<dbReference type="PANTHER" id="PTHR45621">
    <property type="entry name" value="OS01G0588500 PROTEIN-RELATED"/>
    <property type="match status" value="1"/>
</dbReference>
<dbReference type="Pfam" id="PF07714">
    <property type="entry name" value="PK_Tyr_Ser-Thr"/>
    <property type="match status" value="1"/>
</dbReference>
<evidence type="ECO:0000256" key="9">
    <source>
        <dbReference type="PROSITE-ProRule" id="PRU10141"/>
    </source>
</evidence>
<comment type="similarity">
    <text evidence="10">Belongs to the protein kinase superfamily.</text>
</comment>
<dbReference type="InterPro" id="IPR050823">
    <property type="entry name" value="Plant_Ser_Thr_Prot_Kinase"/>
</dbReference>
<organism evidence="13 14">
    <name type="scientific">Macleaya cordata</name>
    <name type="common">Five-seeded plume-poppy</name>
    <name type="synonym">Bocconia cordata</name>
    <dbReference type="NCBI Taxonomy" id="56857"/>
    <lineage>
        <taxon>Eukaryota</taxon>
        <taxon>Viridiplantae</taxon>
        <taxon>Streptophyta</taxon>
        <taxon>Embryophyta</taxon>
        <taxon>Tracheophyta</taxon>
        <taxon>Spermatophyta</taxon>
        <taxon>Magnoliopsida</taxon>
        <taxon>Ranunculales</taxon>
        <taxon>Papaveraceae</taxon>
        <taxon>Papaveroideae</taxon>
        <taxon>Macleaya</taxon>
    </lineage>
</organism>
<evidence type="ECO:0000256" key="5">
    <source>
        <dbReference type="ARBA" id="ARBA00022777"/>
    </source>
</evidence>
<evidence type="ECO:0000256" key="7">
    <source>
        <dbReference type="ARBA" id="ARBA00047899"/>
    </source>
</evidence>
<dbReference type="InterPro" id="IPR017441">
    <property type="entry name" value="Protein_kinase_ATP_BS"/>
</dbReference>
<keyword evidence="2 10" id="KW-0723">Serine/threonine-protein kinase</keyword>
<dbReference type="PROSITE" id="PS00108">
    <property type="entry name" value="PROTEIN_KINASE_ST"/>
    <property type="match status" value="1"/>
</dbReference>
<dbReference type="EMBL" id="MVGT01001095">
    <property type="protein sequence ID" value="OVA13809.1"/>
    <property type="molecule type" value="Genomic_DNA"/>
</dbReference>
<dbReference type="GO" id="GO:0004674">
    <property type="term" value="F:protein serine/threonine kinase activity"/>
    <property type="evidence" value="ECO:0007669"/>
    <property type="project" value="UniProtKB-KW"/>
</dbReference>
<feature type="compositionally biased region" description="Low complexity" evidence="11">
    <location>
        <begin position="45"/>
        <end position="63"/>
    </location>
</feature>
<dbReference type="FunFam" id="3.30.200.20:FF:000228">
    <property type="entry name" value="Serine/threonine-protein kinase BIK1"/>
    <property type="match status" value="1"/>
</dbReference>
<evidence type="ECO:0000256" key="6">
    <source>
        <dbReference type="ARBA" id="ARBA00022840"/>
    </source>
</evidence>
<evidence type="ECO:0000313" key="13">
    <source>
        <dbReference type="EMBL" id="OVA13809.1"/>
    </source>
</evidence>
<proteinExistence type="inferred from homology"/>
<name>A0A200QTM2_MACCD</name>
<dbReference type="Proteomes" id="UP000195402">
    <property type="component" value="Unassembled WGS sequence"/>
</dbReference>
<keyword evidence="6 9" id="KW-0067">ATP-binding</keyword>
<dbReference type="AlphaFoldDB" id="A0A200QTM2"/>
<dbReference type="Gene3D" id="1.10.510.10">
    <property type="entry name" value="Transferase(Phosphotransferase) domain 1"/>
    <property type="match status" value="1"/>
</dbReference>
<dbReference type="PROSITE" id="PS00107">
    <property type="entry name" value="PROTEIN_KINASE_ATP"/>
    <property type="match status" value="1"/>
</dbReference>
<dbReference type="InterPro" id="IPR000719">
    <property type="entry name" value="Prot_kinase_dom"/>
</dbReference>
<feature type="compositionally biased region" description="Polar residues" evidence="11">
    <location>
        <begin position="34"/>
        <end position="44"/>
    </location>
</feature>
<evidence type="ECO:0000256" key="8">
    <source>
        <dbReference type="ARBA" id="ARBA00048679"/>
    </source>
</evidence>
<evidence type="ECO:0000256" key="11">
    <source>
        <dbReference type="SAM" id="MobiDB-lite"/>
    </source>
</evidence>
<evidence type="ECO:0000256" key="4">
    <source>
        <dbReference type="ARBA" id="ARBA00022741"/>
    </source>
</evidence>
<dbReference type="SUPFAM" id="SSF56112">
    <property type="entry name" value="Protein kinase-like (PK-like)"/>
    <property type="match status" value="1"/>
</dbReference>
<keyword evidence="14" id="KW-1185">Reference proteome</keyword>
<evidence type="ECO:0000313" key="14">
    <source>
        <dbReference type="Proteomes" id="UP000195402"/>
    </source>
</evidence>
<gene>
    <name evidence="13" type="ORF">BVC80_1769g74</name>
</gene>
<dbReference type="CDD" id="cd14066">
    <property type="entry name" value="STKc_IRAK"/>
    <property type="match status" value="1"/>
</dbReference>
<keyword evidence="4 9" id="KW-0547">Nucleotide-binding</keyword>
<evidence type="ECO:0000256" key="2">
    <source>
        <dbReference type="ARBA" id="ARBA00022527"/>
    </source>
</evidence>
<comment type="caution">
    <text evidence="13">The sequence shown here is derived from an EMBL/GenBank/DDBJ whole genome shotgun (WGS) entry which is preliminary data.</text>
</comment>
<dbReference type="InterPro" id="IPR008271">
    <property type="entry name" value="Ser/Thr_kinase_AS"/>
</dbReference>
<dbReference type="Gene3D" id="3.30.200.20">
    <property type="entry name" value="Phosphorylase Kinase, domain 1"/>
    <property type="match status" value="1"/>
</dbReference>
<dbReference type="EC" id="2.7.11.1" evidence="1"/>
<dbReference type="InParanoid" id="A0A200QTM2"/>
<dbReference type="SMART" id="SM00220">
    <property type="entry name" value="S_TKc"/>
    <property type="match status" value="1"/>
</dbReference>
<dbReference type="OrthoDB" id="4062651at2759"/>
<reference evidence="13 14" key="1">
    <citation type="journal article" date="2017" name="Mol. Plant">
        <title>The Genome of Medicinal Plant Macleaya cordata Provides New Insights into Benzylisoquinoline Alkaloids Metabolism.</title>
        <authorList>
            <person name="Liu X."/>
            <person name="Liu Y."/>
            <person name="Huang P."/>
            <person name="Ma Y."/>
            <person name="Qing Z."/>
            <person name="Tang Q."/>
            <person name="Cao H."/>
            <person name="Cheng P."/>
            <person name="Zheng Y."/>
            <person name="Yuan Z."/>
            <person name="Zhou Y."/>
            <person name="Liu J."/>
            <person name="Tang Z."/>
            <person name="Zhuo Y."/>
            <person name="Zhang Y."/>
            <person name="Yu L."/>
            <person name="Huang J."/>
            <person name="Yang P."/>
            <person name="Peng Q."/>
            <person name="Zhang J."/>
            <person name="Jiang W."/>
            <person name="Zhang Z."/>
            <person name="Lin K."/>
            <person name="Ro D.K."/>
            <person name="Chen X."/>
            <person name="Xiong X."/>
            <person name="Shang Y."/>
            <person name="Huang S."/>
            <person name="Zeng J."/>
        </authorList>
    </citation>
    <scope>NUCLEOTIDE SEQUENCE [LARGE SCALE GENOMIC DNA]</scope>
    <source>
        <strain evidence="14">cv. BLH2017</strain>
        <tissue evidence="13">Root</tissue>
    </source>
</reference>